<evidence type="ECO:0000256" key="5">
    <source>
        <dbReference type="ARBA" id="ARBA00038359"/>
    </source>
</evidence>
<dbReference type="Proteomes" id="UP000235728">
    <property type="component" value="Unassembled WGS sequence"/>
</dbReference>
<keyword evidence="4 6" id="KW-0472">Membrane</keyword>
<evidence type="ECO:0000256" key="3">
    <source>
        <dbReference type="ARBA" id="ARBA00022989"/>
    </source>
</evidence>
<protein>
    <recommendedName>
        <fullName evidence="7">Rhodopsin domain-containing protein</fullName>
    </recommendedName>
</protein>
<dbReference type="EMBL" id="MRVG01000010">
    <property type="protein sequence ID" value="PMB65131.1"/>
    <property type="molecule type" value="Genomic_DNA"/>
</dbReference>
<feature type="transmembrane region" description="Helical" evidence="6">
    <location>
        <begin position="140"/>
        <end position="164"/>
    </location>
</feature>
<dbReference type="GO" id="GO:0016020">
    <property type="term" value="C:membrane"/>
    <property type="evidence" value="ECO:0007669"/>
    <property type="project" value="UniProtKB-SubCell"/>
</dbReference>
<gene>
    <name evidence="8" type="ORF">BM221_008487</name>
</gene>
<reference evidence="8 9" key="1">
    <citation type="journal article" date="2016" name="Appl. Microbiol. Biotechnol.">
        <title>Characterization of T-DNA insertion mutants with decreased virulence in the entomopathogenic fungus Beauveria bassiana JEF-007.</title>
        <authorList>
            <person name="Kim S."/>
            <person name="Lee S.J."/>
            <person name="Nai Y.S."/>
            <person name="Yu J.S."/>
            <person name="Lee M.R."/>
            <person name="Yang Y.T."/>
            <person name="Kim J.S."/>
        </authorList>
    </citation>
    <scope>NUCLEOTIDE SEQUENCE [LARGE SCALE GENOMIC DNA]</scope>
    <source>
        <strain evidence="8 9">JEF-007</strain>
    </source>
</reference>
<dbReference type="InterPro" id="IPR049326">
    <property type="entry name" value="Rhodopsin_dom_fungi"/>
</dbReference>
<proteinExistence type="inferred from homology"/>
<name>A0A2N6NCY1_BEABA</name>
<feature type="transmembrane region" description="Helical" evidence="6">
    <location>
        <begin position="52"/>
        <end position="71"/>
    </location>
</feature>
<feature type="transmembrane region" description="Helical" evidence="6">
    <location>
        <begin position="83"/>
        <end position="105"/>
    </location>
</feature>
<keyword evidence="3 6" id="KW-1133">Transmembrane helix</keyword>
<comment type="subcellular location">
    <subcellularLocation>
        <location evidence="1">Membrane</location>
        <topology evidence="1">Multi-pass membrane protein</topology>
    </subcellularLocation>
</comment>
<evidence type="ECO:0000313" key="9">
    <source>
        <dbReference type="Proteomes" id="UP000235728"/>
    </source>
</evidence>
<dbReference type="PANTHER" id="PTHR33048">
    <property type="entry name" value="PTH11-LIKE INTEGRAL MEMBRANE PROTEIN (AFU_ORTHOLOGUE AFUA_5G11245)"/>
    <property type="match status" value="1"/>
</dbReference>
<sequence>MTSLSVVIVGTRLNLRWTNKIVAADDYMTPLALRPPQNIVTYLKVNYAGRPIYQFGISFFGIALLIGYLRLLQGTSNKAYRGAIWCTVAFVSVGHVGSAMSLLFACQPIEKSWKPGRPGTCLPVDASFTVYSILTIVSDVIVAVLVCAFMLGLFTTLCSVFRCAQIKRIQSVRRRKLDYAGLCGA</sequence>
<comment type="caution">
    <text evidence="8">The sequence shown here is derived from an EMBL/GenBank/DDBJ whole genome shotgun (WGS) entry which is preliminary data.</text>
</comment>
<feature type="domain" description="Rhodopsin" evidence="7">
    <location>
        <begin position="36"/>
        <end position="146"/>
    </location>
</feature>
<keyword evidence="2 6" id="KW-0812">Transmembrane</keyword>
<evidence type="ECO:0000259" key="7">
    <source>
        <dbReference type="Pfam" id="PF20684"/>
    </source>
</evidence>
<dbReference type="Pfam" id="PF20684">
    <property type="entry name" value="Fung_rhodopsin"/>
    <property type="match status" value="1"/>
</dbReference>
<evidence type="ECO:0000313" key="8">
    <source>
        <dbReference type="EMBL" id="PMB65131.1"/>
    </source>
</evidence>
<dbReference type="InterPro" id="IPR052337">
    <property type="entry name" value="SAT4-like"/>
</dbReference>
<evidence type="ECO:0000256" key="4">
    <source>
        <dbReference type="ARBA" id="ARBA00023136"/>
    </source>
</evidence>
<evidence type="ECO:0000256" key="6">
    <source>
        <dbReference type="SAM" id="Phobius"/>
    </source>
</evidence>
<comment type="similarity">
    <text evidence="5">Belongs to the SAT4 family.</text>
</comment>
<dbReference type="PANTHER" id="PTHR33048:SF146">
    <property type="entry name" value="INTEGRAL MEMBRANE PROTEIN"/>
    <property type="match status" value="1"/>
</dbReference>
<evidence type="ECO:0000256" key="1">
    <source>
        <dbReference type="ARBA" id="ARBA00004141"/>
    </source>
</evidence>
<accession>A0A2N6NCY1</accession>
<dbReference type="AlphaFoldDB" id="A0A2N6NCY1"/>
<evidence type="ECO:0000256" key="2">
    <source>
        <dbReference type="ARBA" id="ARBA00022692"/>
    </source>
</evidence>
<organism evidence="8 9">
    <name type="scientific">Beauveria bassiana</name>
    <name type="common">White muscardine disease fungus</name>
    <name type="synonym">Tritirachium shiotae</name>
    <dbReference type="NCBI Taxonomy" id="176275"/>
    <lineage>
        <taxon>Eukaryota</taxon>
        <taxon>Fungi</taxon>
        <taxon>Dikarya</taxon>
        <taxon>Ascomycota</taxon>
        <taxon>Pezizomycotina</taxon>
        <taxon>Sordariomycetes</taxon>
        <taxon>Hypocreomycetidae</taxon>
        <taxon>Hypocreales</taxon>
        <taxon>Cordycipitaceae</taxon>
        <taxon>Beauveria</taxon>
    </lineage>
</organism>